<evidence type="ECO:0000313" key="2">
    <source>
        <dbReference type="Proteomes" id="UP001054837"/>
    </source>
</evidence>
<dbReference type="AlphaFoldDB" id="A0AAV4QUH7"/>
<keyword evidence="2" id="KW-1185">Reference proteome</keyword>
<name>A0AAV4QUH7_9ARAC</name>
<proteinExistence type="predicted"/>
<evidence type="ECO:0000313" key="1">
    <source>
        <dbReference type="EMBL" id="GIY11777.1"/>
    </source>
</evidence>
<reference evidence="1 2" key="1">
    <citation type="submission" date="2021-06" db="EMBL/GenBank/DDBJ databases">
        <title>Caerostris darwini draft genome.</title>
        <authorList>
            <person name="Kono N."/>
            <person name="Arakawa K."/>
        </authorList>
    </citation>
    <scope>NUCLEOTIDE SEQUENCE [LARGE SCALE GENOMIC DNA]</scope>
</reference>
<protein>
    <submittedName>
        <fullName evidence="1">Uncharacterized protein</fullName>
    </submittedName>
</protein>
<accession>A0AAV4QUH7</accession>
<dbReference type="EMBL" id="BPLQ01004960">
    <property type="protein sequence ID" value="GIY11777.1"/>
    <property type="molecule type" value="Genomic_DNA"/>
</dbReference>
<gene>
    <name evidence="1" type="ORF">CDAR_312301</name>
</gene>
<comment type="caution">
    <text evidence="1">The sequence shown here is derived from an EMBL/GenBank/DDBJ whole genome shotgun (WGS) entry which is preliminary data.</text>
</comment>
<sequence length="83" mass="9234">MRMVQMLFRITAGFVPLNYAWDTNSAKVSLSVRGSLMFWVIIASASSKVTEGWSIVAGLLMRIVFAGDKFEVGRVSSLNEKLF</sequence>
<dbReference type="Proteomes" id="UP001054837">
    <property type="component" value="Unassembled WGS sequence"/>
</dbReference>
<organism evidence="1 2">
    <name type="scientific">Caerostris darwini</name>
    <dbReference type="NCBI Taxonomy" id="1538125"/>
    <lineage>
        <taxon>Eukaryota</taxon>
        <taxon>Metazoa</taxon>
        <taxon>Ecdysozoa</taxon>
        <taxon>Arthropoda</taxon>
        <taxon>Chelicerata</taxon>
        <taxon>Arachnida</taxon>
        <taxon>Araneae</taxon>
        <taxon>Araneomorphae</taxon>
        <taxon>Entelegynae</taxon>
        <taxon>Araneoidea</taxon>
        <taxon>Araneidae</taxon>
        <taxon>Caerostris</taxon>
    </lineage>
</organism>